<dbReference type="Proteomes" id="UP000000692">
    <property type="component" value="Chromosome"/>
</dbReference>
<organism evidence="2 3">
    <name type="scientific">Ketogulonicigenium vulgare (strain WSH-001)</name>
    <dbReference type="NCBI Taxonomy" id="759362"/>
    <lineage>
        <taxon>Bacteria</taxon>
        <taxon>Pseudomonadati</taxon>
        <taxon>Pseudomonadota</taxon>
        <taxon>Alphaproteobacteria</taxon>
        <taxon>Rhodobacterales</taxon>
        <taxon>Roseobacteraceae</taxon>
        <taxon>Ketogulonicigenium</taxon>
    </lineage>
</organism>
<sequence>MKRKRIWTSYTRTNQRVETDETTETVADAPANDDVKE</sequence>
<feature type="region of interest" description="Disordered" evidence="1">
    <location>
        <begin position="14"/>
        <end position="37"/>
    </location>
</feature>
<reference evidence="2 3" key="1">
    <citation type="journal article" date="2011" name="J. Bacteriol.">
        <title>Complete genome sequence of the industrial strain Ketogulonicigenium vulgare WSH-001.</title>
        <authorList>
            <person name="Liu L."/>
            <person name="Li Y."/>
            <person name="Zhang J."/>
            <person name="Zhou Z."/>
            <person name="Liu J."/>
            <person name="Li X."/>
            <person name="Zhou J."/>
            <person name="Du G."/>
            <person name="Wang L."/>
            <person name="Chen J."/>
        </authorList>
    </citation>
    <scope>NUCLEOTIDE SEQUENCE [LARGE SCALE GENOMIC DNA]</scope>
    <source>
        <strain evidence="2 3">WSH-001</strain>
    </source>
</reference>
<evidence type="ECO:0000313" key="2">
    <source>
        <dbReference type="EMBL" id="AEM40855.1"/>
    </source>
</evidence>
<keyword evidence="3" id="KW-1185">Reference proteome</keyword>
<gene>
    <name evidence="2" type="ordered locus">KVU_1016</name>
</gene>
<dbReference type="EMBL" id="CP002018">
    <property type="protein sequence ID" value="AEM40855.1"/>
    <property type="molecule type" value="Genomic_DNA"/>
</dbReference>
<name>F9Y630_KETVW</name>
<accession>F9Y630</accession>
<evidence type="ECO:0000313" key="3">
    <source>
        <dbReference type="Proteomes" id="UP000000692"/>
    </source>
</evidence>
<proteinExistence type="predicted"/>
<dbReference type="AlphaFoldDB" id="F9Y630"/>
<protein>
    <submittedName>
        <fullName evidence="2">Uncharacterized protein</fullName>
    </submittedName>
</protein>
<evidence type="ECO:0000256" key="1">
    <source>
        <dbReference type="SAM" id="MobiDB-lite"/>
    </source>
</evidence>
<dbReference type="HOGENOM" id="CLU_3344635_0_0_5"/>
<dbReference type="KEGG" id="kvl:KVU_1016"/>